<evidence type="ECO:0000313" key="1">
    <source>
        <dbReference type="EMBL" id="PON60681.1"/>
    </source>
</evidence>
<dbReference type="AlphaFoldDB" id="A0A2P5CI13"/>
<sequence length="25" mass="2878">MVFGQNFSKKKFGQNFGLDSFGYKC</sequence>
<name>A0A2P5CI13_PARAD</name>
<gene>
    <name evidence="1" type="ORF">PanWU01x14_150990</name>
</gene>
<proteinExistence type="predicted"/>
<reference evidence="2" key="1">
    <citation type="submission" date="2016-06" db="EMBL/GenBank/DDBJ databases">
        <title>Parallel loss of symbiosis genes in relatives of nitrogen-fixing non-legume Parasponia.</title>
        <authorList>
            <person name="Van Velzen R."/>
            <person name="Holmer R."/>
            <person name="Bu F."/>
            <person name="Rutten L."/>
            <person name="Van Zeijl A."/>
            <person name="Liu W."/>
            <person name="Santuari L."/>
            <person name="Cao Q."/>
            <person name="Sharma T."/>
            <person name="Shen D."/>
            <person name="Roswanjaya Y."/>
            <person name="Wardhani T."/>
            <person name="Kalhor M.S."/>
            <person name="Jansen J."/>
            <person name="Van den Hoogen J."/>
            <person name="Gungor B."/>
            <person name="Hartog M."/>
            <person name="Hontelez J."/>
            <person name="Verver J."/>
            <person name="Yang W.-C."/>
            <person name="Schijlen E."/>
            <person name="Repin R."/>
            <person name="Schilthuizen M."/>
            <person name="Schranz E."/>
            <person name="Heidstra R."/>
            <person name="Miyata K."/>
            <person name="Fedorova E."/>
            <person name="Kohlen W."/>
            <person name="Bisseling T."/>
            <person name="Smit S."/>
            <person name="Geurts R."/>
        </authorList>
    </citation>
    <scope>NUCLEOTIDE SEQUENCE [LARGE SCALE GENOMIC DNA]</scope>
    <source>
        <strain evidence="2">cv. WU1-14</strain>
    </source>
</reference>
<dbReference type="EMBL" id="JXTB01000128">
    <property type="protein sequence ID" value="PON60681.1"/>
    <property type="molecule type" value="Genomic_DNA"/>
</dbReference>
<protein>
    <submittedName>
        <fullName evidence="1">Uncharacterized protein</fullName>
    </submittedName>
</protein>
<evidence type="ECO:0000313" key="2">
    <source>
        <dbReference type="Proteomes" id="UP000237105"/>
    </source>
</evidence>
<organism evidence="1 2">
    <name type="scientific">Parasponia andersonii</name>
    <name type="common">Sponia andersonii</name>
    <dbReference type="NCBI Taxonomy" id="3476"/>
    <lineage>
        <taxon>Eukaryota</taxon>
        <taxon>Viridiplantae</taxon>
        <taxon>Streptophyta</taxon>
        <taxon>Embryophyta</taxon>
        <taxon>Tracheophyta</taxon>
        <taxon>Spermatophyta</taxon>
        <taxon>Magnoliopsida</taxon>
        <taxon>eudicotyledons</taxon>
        <taxon>Gunneridae</taxon>
        <taxon>Pentapetalae</taxon>
        <taxon>rosids</taxon>
        <taxon>fabids</taxon>
        <taxon>Rosales</taxon>
        <taxon>Cannabaceae</taxon>
        <taxon>Parasponia</taxon>
    </lineage>
</organism>
<keyword evidence="2" id="KW-1185">Reference proteome</keyword>
<accession>A0A2P5CI13</accession>
<comment type="caution">
    <text evidence="1">The sequence shown here is derived from an EMBL/GenBank/DDBJ whole genome shotgun (WGS) entry which is preliminary data.</text>
</comment>
<dbReference type="Proteomes" id="UP000237105">
    <property type="component" value="Unassembled WGS sequence"/>
</dbReference>